<dbReference type="PROSITE" id="PS00092">
    <property type="entry name" value="N6_MTASE"/>
    <property type="match status" value="1"/>
</dbReference>
<comment type="catalytic activity">
    <reaction evidence="5">
        <text>a 2'-deoxyadenosine in DNA + S-adenosyl-L-methionine = an N(6)-methyl-2'-deoxyadenosine in DNA + S-adenosyl-L-homocysteine + H(+)</text>
        <dbReference type="Rhea" id="RHEA:15197"/>
        <dbReference type="Rhea" id="RHEA-COMP:12418"/>
        <dbReference type="Rhea" id="RHEA-COMP:12419"/>
        <dbReference type="ChEBI" id="CHEBI:15378"/>
        <dbReference type="ChEBI" id="CHEBI:57856"/>
        <dbReference type="ChEBI" id="CHEBI:59789"/>
        <dbReference type="ChEBI" id="CHEBI:90615"/>
        <dbReference type="ChEBI" id="CHEBI:90616"/>
        <dbReference type="EC" id="2.1.1.72"/>
    </reaction>
</comment>
<protein>
    <recommendedName>
        <fullName evidence="1">site-specific DNA-methyltransferase (adenine-specific)</fullName>
        <ecNumber evidence="1">2.1.1.72</ecNumber>
    </recommendedName>
</protein>
<name>A0A0X3WIR2_STRVO</name>
<dbReference type="Gene3D" id="3.40.50.150">
    <property type="entry name" value="Vaccinia Virus protein VP39"/>
    <property type="match status" value="1"/>
</dbReference>
<dbReference type="Pfam" id="PF07669">
    <property type="entry name" value="Eco57I"/>
    <property type="match status" value="1"/>
</dbReference>
<keyword evidence="2 9" id="KW-0489">Methyltransferase</keyword>
<dbReference type="InterPro" id="IPR050953">
    <property type="entry name" value="N4_N6_ade-DNA_methylase"/>
</dbReference>
<evidence type="ECO:0000259" key="7">
    <source>
        <dbReference type="Pfam" id="PF07669"/>
    </source>
</evidence>
<keyword evidence="4" id="KW-0949">S-adenosyl-L-methionine</keyword>
<keyword evidence="3" id="KW-0808">Transferase</keyword>
<evidence type="ECO:0000256" key="1">
    <source>
        <dbReference type="ARBA" id="ARBA00011900"/>
    </source>
</evidence>
<evidence type="ECO:0000259" key="8">
    <source>
        <dbReference type="Pfam" id="PF22654"/>
    </source>
</evidence>
<dbReference type="GO" id="GO:0003676">
    <property type="term" value="F:nucleic acid binding"/>
    <property type="evidence" value="ECO:0007669"/>
    <property type="project" value="InterPro"/>
</dbReference>
<dbReference type="PANTHER" id="PTHR33841:SF1">
    <property type="entry name" value="DNA METHYLTRANSFERASE A"/>
    <property type="match status" value="1"/>
</dbReference>
<dbReference type="InterPro" id="IPR002052">
    <property type="entry name" value="DNA_methylase_N6_adenine_CS"/>
</dbReference>
<evidence type="ECO:0000313" key="10">
    <source>
        <dbReference type="Proteomes" id="UP000053413"/>
    </source>
</evidence>
<accession>A0A0X3WIR2</accession>
<dbReference type="RefSeq" id="WP_059145327.1">
    <property type="nucleotide sequence ID" value="NZ_LLZJ01000255.1"/>
</dbReference>
<evidence type="ECO:0000256" key="2">
    <source>
        <dbReference type="ARBA" id="ARBA00022603"/>
    </source>
</evidence>
<dbReference type="InterPro" id="IPR011639">
    <property type="entry name" value="MethylTrfase_TaqI-like_dom"/>
</dbReference>
<proteinExistence type="predicted"/>
<dbReference type="NCBIfam" id="NF033451">
    <property type="entry name" value="BREX_2_MTaseX"/>
    <property type="match status" value="1"/>
</dbReference>
<dbReference type="SUPFAM" id="SSF53335">
    <property type="entry name" value="S-adenosyl-L-methionine-dependent methyltransferases"/>
    <property type="match status" value="1"/>
</dbReference>
<organism evidence="9 10">
    <name type="scientific">Streptomyces violaceusniger</name>
    <dbReference type="NCBI Taxonomy" id="68280"/>
    <lineage>
        <taxon>Bacteria</taxon>
        <taxon>Bacillati</taxon>
        <taxon>Actinomycetota</taxon>
        <taxon>Actinomycetes</taxon>
        <taxon>Kitasatosporales</taxon>
        <taxon>Streptomycetaceae</taxon>
        <taxon>Streptomyces</taxon>
        <taxon>Streptomyces violaceusniger group</taxon>
    </lineage>
</organism>
<dbReference type="EMBL" id="LLZJ01000255">
    <property type="protein sequence ID" value="KUL56754.1"/>
    <property type="molecule type" value="Genomic_DNA"/>
</dbReference>
<evidence type="ECO:0000256" key="6">
    <source>
        <dbReference type="SAM" id="MobiDB-lite"/>
    </source>
</evidence>
<dbReference type="InterPro" id="IPR029063">
    <property type="entry name" value="SAM-dependent_MTases_sf"/>
</dbReference>
<dbReference type="Pfam" id="PF22654">
    <property type="entry name" value="DUF7008"/>
    <property type="match status" value="1"/>
</dbReference>
<comment type="caution">
    <text evidence="9">The sequence shown here is derived from an EMBL/GenBank/DDBJ whole genome shotgun (WGS) entry which is preliminary data.</text>
</comment>
<evidence type="ECO:0000256" key="5">
    <source>
        <dbReference type="ARBA" id="ARBA00047942"/>
    </source>
</evidence>
<dbReference type="GO" id="GO:0006304">
    <property type="term" value="P:DNA modification"/>
    <property type="evidence" value="ECO:0007669"/>
    <property type="project" value="InterPro"/>
</dbReference>
<dbReference type="Proteomes" id="UP000053413">
    <property type="component" value="Unassembled WGS sequence"/>
</dbReference>
<evidence type="ECO:0000256" key="4">
    <source>
        <dbReference type="ARBA" id="ARBA00022691"/>
    </source>
</evidence>
<feature type="domain" description="Type II methyltransferase M.TaqI-like" evidence="7">
    <location>
        <begin position="320"/>
        <end position="488"/>
    </location>
</feature>
<feature type="compositionally biased region" description="Low complexity" evidence="6">
    <location>
        <begin position="861"/>
        <end position="873"/>
    </location>
</feature>
<dbReference type="PANTHER" id="PTHR33841">
    <property type="entry name" value="DNA METHYLTRANSFERASE YEEA-RELATED"/>
    <property type="match status" value="1"/>
</dbReference>
<feature type="domain" description="DUF7008" evidence="8">
    <location>
        <begin position="892"/>
        <end position="1272"/>
    </location>
</feature>
<evidence type="ECO:0000256" key="3">
    <source>
        <dbReference type="ARBA" id="ARBA00022679"/>
    </source>
</evidence>
<reference evidence="10" key="1">
    <citation type="submission" date="2015-10" db="EMBL/GenBank/DDBJ databases">
        <authorList>
            <person name="Ju K.-S."/>
            <person name="Doroghazi J.R."/>
            <person name="Metcalf W.W."/>
        </authorList>
    </citation>
    <scope>NUCLEOTIDE SEQUENCE [LARGE SCALE GENOMIC DNA]</scope>
    <source>
        <strain evidence="10">NRRL F-8817</strain>
    </source>
</reference>
<evidence type="ECO:0000313" key="9">
    <source>
        <dbReference type="EMBL" id="KUL56754.1"/>
    </source>
</evidence>
<feature type="region of interest" description="Disordered" evidence="6">
    <location>
        <begin position="860"/>
        <end position="881"/>
    </location>
</feature>
<dbReference type="AlphaFoldDB" id="A0A0X3WIR2"/>
<dbReference type="InterPro" id="IPR054277">
    <property type="entry name" value="DUF7008"/>
</dbReference>
<dbReference type="PRINTS" id="PR00507">
    <property type="entry name" value="N12N6MTFRASE"/>
</dbReference>
<dbReference type="EC" id="2.1.1.72" evidence="1"/>
<sequence>MPSQDARTTAEATDTPVAASLDHDALLKDLQKQVAALETDLRERAHGDSEQAAALKAEYERAVDAGRTEVREEPWLEERVVQIAAAWVLACVFVRFCEDNGLVPDARLSGPGERLAEAQDNHDAFFRKRPELNDRDWLKESFRALGREHEIAEGLFDPAHNPLWELDPSYGAASRLLSFWRERGPDGRIRHDFTDPALNTRFLGDLYQHLSEHARKTYALLQTPEFVEEFILDLTLDPALEEFDLAPAWKHVPEGWRGETSEEIDENGDLTTVVRGLRCIDPACGSGHFLLGLFRRVLAAWREAEPGTENWTLVRRALESVHGADKNPFAVSIARFRLLVDMLKECGVDRLSAAPSMPIRIAVADSLLHGREAGRETDPTFDDVERGETFTYRTEDVRQYVKEADLLGRGSYHVVVANPPYITVKDKAENENYRKIYWACSGKYALSVPFAQRIFELAVRASGDQRNGGFTGQITANSFMKREFGATLIESFFHGGPYKDPQTRRRDVYSGVELTHVLDTSGAFIPGHGTPTVILAGRNQVARQAEPIRAVLGVRGEPSQPEDPARGEVWRAIVSQWRKPGVGPEEWVSVEDVERQRFAGHPWSLGGGGAGGLLKRVEGAAEMRLSDVADSLGITCFTLEDDLYLMPKRAATTAGILDQWTRPMVTGDLLRDWSGGDYEVALFPYSSSFAPIDVEDVAPLYRLMWPARTTIANNILFGRKTKVEGGLKWSEYGRLTSNKLRTPLSITFAFVATHNHFVLDRGGKVFNRSAPVIKLPEDATEERHLELLGVLNSSVACFWLKQVSHDKGIRGEGGGFTSTDWERFFEFTGTKLQEFPLTAELPLALARQLDTLAQELAAHEPTTLSASSATPPTHEALEAAEAEQERIRARLILLQEELDWTVYGLYGLLAPAEVARTTLPGDPADLTDTDVLQLELGQRAFEIALARSGADTAWFDRHESTPVTEIPSSPDWPESYRQIVQARLDLIADNKDIRLIERPEYKRRWSTKPWKDREAAALRSWLLDAMEREELWFEERDSIDSPCPLTIFQLADALRHDSDVQDVAALYADRHLGKRDVPLSTVLAAVVEPEHVPYLAALRYKESGLRKRAQWEQVWEEQREEDRHGERRDIKVPPKYTSADFLKHSYWSNRGKLDVPKERFVSYPGASPDNDPSLLIGWAGWNHRHQAEAVVNLLNDRLNVDGWRKEDPRFVPLLAGLAEVMPWVKQWYDEYDDEWEGNPAEDFNSALVAGMYGRQLSLDDLTAWRPEKKRGRAGK</sequence>
<gene>
    <name evidence="9" type="ORF">ADL28_21255</name>
</gene>
<dbReference type="GO" id="GO:0032259">
    <property type="term" value="P:methylation"/>
    <property type="evidence" value="ECO:0007669"/>
    <property type="project" value="UniProtKB-KW"/>
</dbReference>
<dbReference type="GO" id="GO:0009007">
    <property type="term" value="F:site-specific DNA-methyltransferase (adenine-specific) activity"/>
    <property type="evidence" value="ECO:0007669"/>
    <property type="project" value="UniProtKB-EC"/>
</dbReference>